<organism evidence="2 3">
    <name type="scientific">Streptosporangium pseudovulgare</name>
    <dbReference type="NCBI Taxonomy" id="35765"/>
    <lineage>
        <taxon>Bacteria</taxon>
        <taxon>Bacillati</taxon>
        <taxon>Actinomycetota</taxon>
        <taxon>Actinomycetes</taxon>
        <taxon>Streptosporangiales</taxon>
        <taxon>Streptosporangiaceae</taxon>
        <taxon>Streptosporangium</taxon>
    </lineage>
</organism>
<name>A0ABQ2QRW2_9ACTN</name>
<proteinExistence type="predicted"/>
<accession>A0ABQ2QRW2</accession>
<evidence type="ECO:0000313" key="2">
    <source>
        <dbReference type="EMBL" id="GGP90869.1"/>
    </source>
</evidence>
<feature type="region of interest" description="Disordered" evidence="1">
    <location>
        <begin position="158"/>
        <end position="184"/>
    </location>
</feature>
<dbReference type="EMBL" id="BMQJ01000004">
    <property type="protein sequence ID" value="GGP90869.1"/>
    <property type="molecule type" value="Genomic_DNA"/>
</dbReference>
<dbReference type="Proteomes" id="UP000611554">
    <property type="component" value="Unassembled WGS sequence"/>
</dbReference>
<reference evidence="3" key="1">
    <citation type="journal article" date="2019" name="Int. J. Syst. Evol. Microbiol.">
        <title>The Global Catalogue of Microorganisms (GCM) 10K type strain sequencing project: providing services to taxonomists for standard genome sequencing and annotation.</title>
        <authorList>
            <consortium name="The Broad Institute Genomics Platform"/>
            <consortium name="The Broad Institute Genome Sequencing Center for Infectious Disease"/>
            <person name="Wu L."/>
            <person name="Ma J."/>
        </authorList>
    </citation>
    <scope>NUCLEOTIDE SEQUENCE [LARGE SCALE GENOMIC DNA]</scope>
    <source>
        <strain evidence="3">JCM 3115</strain>
    </source>
</reference>
<evidence type="ECO:0000313" key="3">
    <source>
        <dbReference type="Proteomes" id="UP000611554"/>
    </source>
</evidence>
<sequence length="255" mass="26175">MKPGESTTRGRPRLRPAGLASRNALVRVLLNASAGTPVIPVPFRRSSDSFGVMYGARRPPGDFAGYHRETMSSLAFTPGTQGSGRERSLRCRDVVPTGWGPVGLGRYGAPIEVPTGVPLGVPSGVPLRAAEGPTEAGTATVTVATDADTVEAEADVDAQGAATTRASSAATTARAPLDTGPAPLRSGFVPLERWSVRVACSPGLPAPSAGQGSSYGMERSCGFGSPAISAQSTVHGISNRTYGRFTGSSLPVRSR</sequence>
<protein>
    <submittedName>
        <fullName evidence="2">Uncharacterized protein</fullName>
    </submittedName>
</protein>
<comment type="caution">
    <text evidence="2">The sequence shown here is derived from an EMBL/GenBank/DDBJ whole genome shotgun (WGS) entry which is preliminary data.</text>
</comment>
<keyword evidence="3" id="KW-1185">Reference proteome</keyword>
<feature type="compositionally biased region" description="Low complexity" evidence="1">
    <location>
        <begin position="158"/>
        <end position="175"/>
    </location>
</feature>
<evidence type="ECO:0000256" key="1">
    <source>
        <dbReference type="SAM" id="MobiDB-lite"/>
    </source>
</evidence>
<gene>
    <name evidence="2" type="ORF">GCM10010140_20720</name>
</gene>